<sequence length="539" mass="58083">MSRRLVLGGFLGAAFSSLALASCSGGGGGSGGNGGGSQGTGWTPPAYIPFDGVTPDLPGSDIGVAPAFFNYPHSPIAREDFPLPQTDGVTALLQGGVPPTAPDQNEAYRLFREQSGNLMEAVTINADEYRSRFQVVIAGGDIPDFMQMLTVPQLPQLLEAEFSDLTDILGGDGVAAYPGLANIPTPSWTIPKINGRLWGIPQPRPPAGRILSTRGDIFEEKGLDPYPDLNSGEDFIELLATLTDRGNDQFALGTDPVSWLLNGLLEMMEAPNTWAVEGGTFTHMFNSPQMVEALNEGKKIIDAGYLHPNSFSDPGQHNTWWRAGTTCMLWQSFAGWGTFARSEPSWNIGYVRLPKWAGGGKAPLWKLQAGYPAFVAIKKQTSDARLEELLRIADFIASPFGTEQFLTVNYGAEGFTYERQDGEPEFLPDQRPNTVQGWQYCGANANAVLYAPGQDGMVRRQHAYLEEVIPAGTENPTLGLYSETAVTAGASWEQRTGDMLREVLRGAQPVSAWETMASDWKADVGDKMAAEYGEAAAAG</sequence>
<evidence type="ECO:0000256" key="3">
    <source>
        <dbReference type="SAM" id="SignalP"/>
    </source>
</evidence>
<keyword evidence="5" id="KW-1185">Reference proteome</keyword>
<proteinExistence type="inferred from homology"/>
<dbReference type="PANTHER" id="PTHR43649:SF31">
    <property type="entry name" value="SN-GLYCEROL-3-PHOSPHATE-BINDING PERIPLASMIC PROTEIN UGPB"/>
    <property type="match status" value="1"/>
</dbReference>
<dbReference type="InterPro" id="IPR050490">
    <property type="entry name" value="Bact_solute-bd_prot1"/>
</dbReference>
<comment type="caution">
    <text evidence="4">The sequence shown here is derived from an EMBL/GenBank/DDBJ whole genome shotgun (WGS) entry which is preliminary data.</text>
</comment>
<evidence type="ECO:0000313" key="5">
    <source>
        <dbReference type="Proteomes" id="UP000504882"/>
    </source>
</evidence>
<dbReference type="EMBL" id="SMNA01000011">
    <property type="protein sequence ID" value="TDE89685.1"/>
    <property type="molecule type" value="Genomic_DNA"/>
</dbReference>
<dbReference type="Gene3D" id="3.40.190.10">
    <property type="entry name" value="Periplasmic binding protein-like II"/>
    <property type="match status" value="1"/>
</dbReference>
<organism evidence="4 5">
    <name type="scientific">Occultella glacieicola</name>
    <dbReference type="NCBI Taxonomy" id="2518684"/>
    <lineage>
        <taxon>Bacteria</taxon>
        <taxon>Bacillati</taxon>
        <taxon>Actinomycetota</taxon>
        <taxon>Actinomycetes</taxon>
        <taxon>Micrococcales</taxon>
        <taxon>Ruaniaceae</taxon>
        <taxon>Occultella</taxon>
    </lineage>
</organism>
<dbReference type="PANTHER" id="PTHR43649">
    <property type="entry name" value="ARABINOSE-BINDING PROTEIN-RELATED"/>
    <property type="match status" value="1"/>
</dbReference>
<accession>A0ABY2E137</accession>
<feature type="chain" id="PRO_5046446075" evidence="3">
    <location>
        <begin position="22"/>
        <end position="539"/>
    </location>
</feature>
<dbReference type="PROSITE" id="PS51257">
    <property type="entry name" value="PROKAR_LIPOPROTEIN"/>
    <property type="match status" value="1"/>
</dbReference>
<dbReference type="SUPFAM" id="SSF53850">
    <property type="entry name" value="Periplasmic binding protein-like II"/>
    <property type="match status" value="1"/>
</dbReference>
<comment type="similarity">
    <text evidence="1">Belongs to the bacterial solute-binding protein 1 family.</text>
</comment>
<name>A0ABY2E137_9MICO</name>
<evidence type="ECO:0000313" key="4">
    <source>
        <dbReference type="EMBL" id="TDE89685.1"/>
    </source>
</evidence>
<keyword evidence="3" id="KW-0732">Signal</keyword>
<dbReference type="Proteomes" id="UP000504882">
    <property type="component" value="Unassembled WGS sequence"/>
</dbReference>
<feature type="signal peptide" evidence="3">
    <location>
        <begin position="1"/>
        <end position="21"/>
    </location>
</feature>
<feature type="region of interest" description="Disordered" evidence="2">
    <location>
        <begin position="26"/>
        <end position="47"/>
    </location>
</feature>
<feature type="compositionally biased region" description="Gly residues" evidence="2">
    <location>
        <begin position="26"/>
        <end position="39"/>
    </location>
</feature>
<evidence type="ECO:0000256" key="2">
    <source>
        <dbReference type="SAM" id="MobiDB-lite"/>
    </source>
</evidence>
<protein>
    <submittedName>
        <fullName evidence="4">Uncharacterized protein</fullName>
    </submittedName>
</protein>
<evidence type="ECO:0000256" key="1">
    <source>
        <dbReference type="ARBA" id="ARBA00008520"/>
    </source>
</evidence>
<gene>
    <name evidence="4" type="ORF">EXU48_19885</name>
</gene>
<reference evidence="4 5" key="1">
    <citation type="submission" date="2019-03" db="EMBL/GenBank/DDBJ databases">
        <title>Genomic features of bacteria from cold environments.</title>
        <authorList>
            <person name="Shen L."/>
        </authorList>
    </citation>
    <scope>NUCLEOTIDE SEQUENCE [LARGE SCALE GENOMIC DNA]</scope>
    <source>
        <strain evidence="5">T3246-1</strain>
    </source>
</reference>